<feature type="transmembrane region" description="Helical" evidence="1">
    <location>
        <begin position="115"/>
        <end position="134"/>
    </location>
</feature>
<evidence type="ECO:0000256" key="1">
    <source>
        <dbReference type="SAM" id="Phobius"/>
    </source>
</evidence>
<dbReference type="EMBL" id="SSOA01000003">
    <property type="protein sequence ID" value="THF50701.1"/>
    <property type="molecule type" value="Genomic_DNA"/>
</dbReference>
<protein>
    <recommendedName>
        <fullName evidence="4">Yip1 domain-containing protein</fullName>
    </recommendedName>
</protein>
<accession>A0A4S3ZXQ7</accession>
<organism evidence="2 3">
    <name type="scientific">Allorhizobium terrae</name>
    <dbReference type="NCBI Taxonomy" id="1848972"/>
    <lineage>
        <taxon>Bacteria</taxon>
        <taxon>Pseudomonadati</taxon>
        <taxon>Pseudomonadota</taxon>
        <taxon>Alphaproteobacteria</taxon>
        <taxon>Hyphomicrobiales</taxon>
        <taxon>Rhizobiaceae</taxon>
        <taxon>Rhizobium/Agrobacterium group</taxon>
        <taxon>Allorhizobium</taxon>
    </lineage>
</organism>
<evidence type="ECO:0008006" key="4">
    <source>
        <dbReference type="Google" id="ProtNLM"/>
    </source>
</evidence>
<keyword evidence="3" id="KW-1185">Reference proteome</keyword>
<keyword evidence="1" id="KW-0472">Membrane</keyword>
<keyword evidence="1" id="KW-1133">Transmembrane helix</keyword>
<dbReference type="AlphaFoldDB" id="A0A4S3ZXQ7"/>
<sequence>MPGFKEVEFYLTGLWLVLKGDNKGFGYLDISDRGVSRSFWSILWSLPAMFVSWLFWYRTLMMGVISEDQTGGVFFLRMAMIDMASWFLPLVLIAIVCLILSLAQHFNAIVVTTNWLALPIAYANAALVALAVVAPSLGQVIILLWLVLLLGLAYSVFRLMAAIFGPQTLLVATMTMIMLVPTTLLSEFLQSYLNVNPL</sequence>
<keyword evidence="1" id="KW-0812">Transmembrane</keyword>
<proteinExistence type="predicted"/>
<feature type="transmembrane region" description="Helical" evidence="1">
    <location>
        <begin position="39"/>
        <end position="57"/>
    </location>
</feature>
<feature type="transmembrane region" description="Helical" evidence="1">
    <location>
        <begin position="169"/>
        <end position="189"/>
    </location>
</feature>
<evidence type="ECO:0000313" key="2">
    <source>
        <dbReference type="EMBL" id="THF50701.1"/>
    </source>
</evidence>
<comment type="caution">
    <text evidence="2">The sequence shown here is derived from an EMBL/GenBank/DDBJ whole genome shotgun (WGS) entry which is preliminary data.</text>
</comment>
<evidence type="ECO:0000313" key="3">
    <source>
        <dbReference type="Proteomes" id="UP000310754"/>
    </source>
</evidence>
<feature type="transmembrane region" description="Helical" evidence="1">
    <location>
        <begin position="140"/>
        <end position="157"/>
    </location>
</feature>
<name>A0A4S3ZXQ7_9HYPH</name>
<dbReference type="RefSeq" id="WP_190235538.1">
    <property type="nucleotide sequence ID" value="NZ_SSOA01000003.1"/>
</dbReference>
<reference evidence="2 3" key="1">
    <citation type="submission" date="2019-04" db="EMBL/GenBank/DDBJ databases">
        <title>Rhizobium terrae sp. nov., isolated from a paddy soil.</title>
        <authorList>
            <person name="Lin S.-Y."/>
            <person name="Hameed A."/>
            <person name="Huang H.-I."/>
            <person name="Young C.-C."/>
        </authorList>
    </citation>
    <scope>NUCLEOTIDE SEQUENCE [LARGE SCALE GENOMIC DNA]</scope>
    <source>
        <strain evidence="2 3">CC-HIH110</strain>
    </source>
</reference>
<dbReference type="Proteomes" id="UP000310754">
    <property type="component" value="Unassembled WGS sequence"/>
</dbReference>
<gene>
    <name evidence="2" type="ORF">E6C51_07520</name>
</gene>
<feature type="transmembrane region" description="Helical" evidence="1">
    <location>
        <begin position="83"/>
        <end position="103"/>
    </location>
</feature>